<feature type="domain" description="HTH lysR-type" evidence="6">
    <location>
        <begin position="2"/>
        <end position="59"/>
    </location>
</feature>
<dbReference type="InterPro" id="IPR005119">
    <property type="entry name" value="LysR_subst-bd"/>
</dbReference>
<dbReference type="RefSeq" id="WP_344312613.1">
    <property type="nucleotide sequence ID" value="NZ_BAAANY010000019.1"/>
</dbReference>
<evidence type="ECO:0000256" key="4">
    <source>
        <dbReference type="ARBA" id="ARBA00023159"/>
    </source>
</evidence>
<evidence type="ECO:0000256" key="1">
    <source>
        <dbReference type="ARBA" id="ARBA00009437"/>
    </source>
</evidence>
<evidence type="ECO:0000256" key="2">
    <source>
        <dbReference type="ARBA" id="ARBA00023015"/>
    </source>
</evidence>
<evidence type="ECO:0000256" key="3">
    <source>
        <dbReference type="ARBA" id="ARBA00023125"/>
    </source>
</evidence>
<comment type="similarity">
    <text evidence="1">Belongs to the LysR transcriptional regulatory family.</text>
</comment>
<reference evidence="7 8" key="1">
    <citation type="journal article" date="2019" name="Int. J. Syst. Evol. Microbiol.">
        <title>The Global Catalogue of Microorganisms (GCM) 10K type strain sequencing project: providing services to taxonomists for standard genome sequencing and annotation.</title>
        <authorList>
            <consortium name="The Broad Institute Genomics Platform"/>
            <consortium name="The Broad Institute Genome Sequencing Center for Infectious Disease"/>
            <person name="Wu L."/>
            <person name="Ma J."/>
        </authorList>
    </citation>
    <scope>NUCLEOTIDE SEQUENCE [LARGE SCALE GENOMIC DNA]</scope>
    <source>
        <strain evidence="7 8">JCM 14718</strain>
    </source>
</reference>
<dbReference type="InterPro" id="IPR036390">
    <property type="entry name" value="WH_DNA-bd_sf"/>
</dbReference>
<dbReference type="Pfam" id="PF00126">
    <property type="entry name" value="HTH_1"/>
    <property type="match status" value="1"/>
</dbReference>
<dbReference type="PANTHER" id="PTHR30346:SF29">
    <property type="entry name" value="LYSR SUBSTRATE-BINDING"/>
    <property type="match status" value="1"/>
</dbReference>
<keyword evidence="2" id="KW-0805">Transcription regulation</keyword>
<keyword evidence="8" id="KW-1185">Reference proteome</keyword>
<evidence type="ECO:0000313" key="8">
    <source>
        <dbReference type="Proteomes" id="UP001500618"/>
    </source>
</evidence>
<dbReference type="PANTHER" id="PTHR30346">
    <property type="entry name" value="TRANSCRIPTIONAL DUAL REGULATOR HCAR-RELATED"/>
    <property type="match status" value="1"/>
</dbReference>
<dbReference type="Gene3D" id="1.10.10.10">
    <property type="entry name" value="Winged helix-like DNA-binding domain superfamily/Winged helix DNA-binding domain"/>
    <property type="match status" value="1"/>
</dbReference>
<keyword evidence="4" id="KW-0010">Activator</keyword>
<keyword evidence="5" id="KW-0804">Transcription</keyword>
<dbReference type="InterPro" id="IPR000847">
    <property type="entry name" value="LysR_HTH_N"/>
</dbReference>
<dbReference type="Gene3D" id="3.40.190.10">
    <property type="entry name" value="Periplasmic binding protein-like II"/>
    <property type="match status" value="2"/>
</dbReference>
<dbReference type="Pfam" id="PF03466">
    <property type="entry name" value="LysR_substrate"/>
    <property type="match status" value="1"/>
</dbReference>
<keyword evidence="3" id="KW-0238">DNA-binding</keyword>
<dbReference type="SUPFAM" id="SSF53850">
    <property type="entry name" value="Periplasmic binding protein-like II"/>
    <property type="match status" value="1"/>
</dbReference>
<protein>
    <submittedName>
        <fullName evidence="7">LysR family transcriptional regulator</fullName>
    </submittedName>
</protein>
<evidence type="ECO:0000259" key="6">
    <source>
        <dbReference type="PROSITE" id="PS50931"/>
    </source>
</evidence>
<dbReference type="InterPro" id="IPR036388">
    <property type="entry name" value="WH-like_DNA-bd_sf"/>
</dbReference>
<sequence length="294" mass="31992">MLNPVHLDTLQVVLQRGSFVAAADVLGYTASAVSQQMSMLERATGLALFERLPRSIQPTAAARELARESVDLVAGLRSLELDAKARAAGETGQLQIGSFSSAGMRLLPSALANLLRTRGGVAVELEYGEPADLLPLLRDGRLDVALVYENEIEQRRWPANLVTVPLLTERRYVVLPPGHPHRDRNPVKLTDLRDDPWVTSLESPGLAQLCASVGFQPRVIVRSDEYSVVGALVRAGVGVTLLPELALPPYPELTAQLLTPEPPPRYVHALYRRTNNNPLVRPLLTALAEAAAQF</sequence>
<proteinExistence type="inferred from homology"/>
<dbReference type="PROSITE" id="PS50931">
    <property type="entry name" value="HTH_LYSR"/>
    <property type="match status" value="1"/>
</dbReference>
<name>A0ABN2HRQ2_9ACTN</name>
<comment type="caution">
    <text evidence="7">The sequence shown here is derived from an EMBL/GenBank/DDBJ whole genome shotgun (WGS) entry which is preliminary data.</text>
</comment>
<dbReference type="EMBL" id="BAAANY010000019">
    <property type="protein sequence ID" value="GAA1692312.1"/>
    <property type="molecule type" value="Genomic_DNA"/>
</dbReference>
<evidence type="ECO:0000313" key="7">
    <source>
        <dbReference type="EMBL" id="GAA1692312.1"/>
    </source>
</evidence>
<dbReference type="CDD" id="cd08423">
    <property type="entry name" value="PBP2_LTTR_like_6"/>
    <property type="match status" value="1"/>
</dbReference>
<accession>A0ABN2HRQ2</accession>
<evidence type="ECO:0000256" key="5">
    <source>
        <dbReference type="ARBA" id="ARBA00023163"/>
    </source>
</evidence>
<organism evidence="7 8">
    <name type="scientific">Fodinicola feengrottensis</name>
    <dbReference type="NCBI Taxonomy" id="435914"/>
    <lineage>
        <taxon>Bacteria</taxon>
        <taxon>Bacillati</taxon>
        <taxon>Actinomycetota</taxon>
        <taxon>Actinomycetes</taxon>
        <taxon>Mycobacteriales</taxon>
        <taxon>Fodinicola</taxon>
    </lineage>
</organism>
<gene>
    <name evidence="7" type="ORF">GCM10009765_47070</name>
</gene>
<dbReference type="SUPFAM" id="SSF46785">
    <property type="entry name" value="Winged helix' DNA-binding domain"/>
    <property type="match status" value="1"/>
</dbReference>
<dbReference type="Proteomes" id="UP001500618">
    <property type="component" value="Unassembled WGS sequence"/>
</dbReference>